<name>D3FUL7_ALKPO</name>
<dbReference type="AlphaFoldDB" id="D3FUL7"/>
<dbReference type="RefSeq" id="WP_012957553.1">
    <property type="nucleotide sequence ID" value="NC_013791.2"/>
</dbReference>
<gene>
    <name evidence="1" type="ordered locus">BpOF4_10670</name>
</gene>
<protein>
    <submittedName>
        <fullName evidence="1">Uncharacterized protein</fullName>
    </submittedName>
</protein>
<keyword evidence="2" id="KW-1185">Reference proteome</keyword>
<dbReference type="Proteomes" id="UP000001544">
    <property type="component" value="Chromosome"/>
</dbReference>
<dbReference type="HOGENOM" id="CLU_2840649_0_0_9"/>
<dbReference type="KEGG" id="bpf:BpOF4_10670"/>
<accession>D3FUL7</accession>
<dbReference type="EMBL" id="CP001878">
    <property type="protein sequence ID" value="ADC50187.1"/>
    <property type="molecule type" value="Genomic_DNA"/>
</dbReference>
<sequence length="57" mass="6988">MRKNKFDTNEKVLLKSLKETVTVNKFSYVPNMKRYSYTVKEYPHTFYFEEELEQLTT</sequence>
<evidence type="ECO:0000313" key="2">
    <source>
        <dbReference type="Proteomes" id="UP000001544"/>
    </source>
</evidence>
<organism evidence="1 2">
    <name type="scientific">Alkalihalophilus pseudofirmus (strain ATCC BAA-2126 / JCM 17055 / OF4)</name>
    <name type="common">Bacillus pseudofirmus</name>
    <dbReference type="NCBI Taxonomy" id="398511"/>
    <lineage>
        <taxon>Bacteria</taxon>
        <taxon>Bacillati</taxon>
        <taxon>Bacillota</taxon>
        <taxon>Bacilli</taxon>
        <taxon>Bacillales</taxon>
        <taxon>Bacillaceae</taxon>
        <taxon>Alkalihalophilus</taxon>
    </lineage>
</organism>
<evidence type="ECO:0000313" key="1">
    <source>
        <dbReference type="EMBL" id="ADC50187.1"/>
    </source>
</evidence>
<proteinExistence type="predicted"/>
<dbReference type="STRING" id="398511.BpOF4_10670"/>
<reference evidence="1 2" key="1">
    <citation type="journal article" date="2011" name="Environ. Microbiol.">
        <title>Genome of alkaliphilic Bacillus pseudofirmus OF4 reveals adaptations that support the ability to grow in an external pH range from 7.5 to 11.4.</title>
        <authorList>
            <person name="Janto B."/>
            <person name="Ahmed A."/>
            <person name="Ito M."/>
            <person name="Liu J."/>
            <person name="Hicks D.B."/>
            <person name="Pagni S."/>
            <person name="Fackelmayer O.J."/>
            <person name="Smith T.A."/>
            <person name="Earl J."/>
            <person name="Elbourne L.D."/>
            <person name="Hassan K."/>
            <person name="Paulsen I.T."/>
            <person name="Kolsto A.B."/>
            <person name="Tourasse N.J."/>
            <person name="Ehrlich G.D."/>
            <person name="Boissy R."/>
            <person name="Ivey D.M."/>
            <person name="Li G."/>
            <person name="Xue Y."/>
            <person name="Ma Y."/>
            <person name="Hu F.Z."/>
            <person name="Krulwich T.A."/>
        </authorList>
    </citation>
    <scope>NUCLEOTIDE SEQUENCE [LARGE SCALE GENOMIC DNA]</scope>
    <source>
        <strain evidence="2">ATCC BAA-2126 / JCM 17055 / OF4</strain>
    </source>
</reference>
<dbReference type="eggNOG" id="ENOG5030DEM">
    <property type="taxonomic scope" value="Bacteria"/>
</dbReference>